<proteinExistence type="predicted"/>
<name>A0A316U8H1_9BASI</name>
<dbReference type="EMBL" id="KZ819325">
    <property type="protein sequence ID" value="PWN21506.1"/>
    <property type="molecule type" value="Genomic_DNA"/>
</dbReference>
<keyword evidence="2" id="KW-1185">Reference proteome</keyword>
<dbReference type="GeneID" id="37011237"/>
<sequence>MSPCFESRSCFRGQRRISRAWSADIKNGNGNLGPQEQPLGVGRMPGRSAQVPGKVLYPANRSTPAAWCQRRTPDSIQIPTPILSGSLALPCPFSFPTQLFSAIVSRSHASSSSSAMTRPSKVSSGFIGYDVGLSGTPLLSVVTSCCALGFLLVG</sequence>
<reference evidence="1 2" key="1">
    <citation type="journal article" date="2018" name="Mol. Biol. Evol.">
        <title>Broad Genomic Sampling Reveals a Smut Pathogenic Ancestry of the Fungal Clade Ustilaginomycotina.</title>
        <authorList>
            <person name="Kijpornyongpan T."/>
            <person name="Mondo S.J."/>
            <person name="Barry K."/>
            <person name="Sandor L."/>
            <person name="Lee J."/>
            <person name="Lipzen A."/>
            <person name="Pangilinan J."/>
            <person name="LaButti K."/>
            <person name="Hainaut M."/>
            <person name="Henrissat B."/>
            <person name="Grigoriev I.V."/>
            <person name="Spatafora J.W."/>
            <person name="Aime M.C."/>
        </authorList>
    </citation>
    <scope>NUCLEOTIDE SEQUENCE [LARGE SCALE GENOMIC DNA]</scope>
    <source>
        <strain evidence="1 2">MCA 4718</strain>
    </source>
</reference>
<dbReference type="AlphaFoldDB" id="A0A316U8H1"/>
<dbReference type="Proteomes" id="UP000245942">
    <property type="component" value="Unassembled WGS sequence"/>
</dbReference>
<gene>
    <name evidence="1" type="ORF">BCV69DRAFT_172233</name>
</gene>
<organism evidence="1 2">
    <name type="scientific">Pseudomicrostroma glucosiphilum</name>
    <dbReference type="NCBI Taxonomy" id="1684307"/>
    <lineage>
        <taxon>Eukaryota</taxon>
        <taxon>Fungi</taxon>
        <taxon>Dikarya</taxon>
        <taxon>Basidiomycota</taxon>
        <taxon>Ustilaginomycotina</taxon>
        <taxon>Exobasidiomycetes</taxon>
        <taxon>Microstromatales</taxon>
        <taxon>Microstromatales incertae sedis</taxon>
        <taxon>Pseudomicrostroma</taxon>
    </lineage>
</organism>
<evidence type="ECO:0000313" key="2">
    <source>
        <dbReference type="Proteomes" id="UP000245942"/>
    </source>
</evidence>
<dbReference type="RefSeq" id="XP_025348666.1">
    <property type="nucleotide sequence ID" value="XM_025489503.1"/>
</dbReference>
<accession>A0A316U8H1</accession>
<evidence type="ECO:0000313" key="1">
    <source>
        <dbReference type="EMBL" id="PWN21506.1"/>
    </source>
</evidence>
<protein>
    <submittedName>
        <fullName evidence="1">Uncharacterized protein</fullName>
    </submittedName>
</protein>